<comment type="caution">
    <text evidence="1">The sequence shown here is derived from an EMBL/GenBank/DDBJ whole genome shotgun (WGS) entry which is preliminary data.</text>
</comment>
<protein>
    <submittedName>
        <fullName evidence="1">Uncharacterized protein</fullName>
    </submittedName>
</protein>
<dbReference type="AlphaFoldDB" id="A0A8S0S3X9"/>
<keyword evidence="2" id="KW-1185">Reference proteome</keyword>
<proteinExistence type="predicted"/>
<dbReference type="OrthoDB" id="3180714at2759"/>
<evidence type="ECO:0000313" key="2">
    <source>
        <dbReference type="Proteomes" id="UP000594638"/>
    </source>
</evidence>
<dbReference type="EMBL" id="CACTIH010003891">
    <property type="protein sequence ID" value="CAA2986881.1"/>
    <property type="molecule type" value="Genomic_DNA"/>
</dbReference>
<reference evidence="1 2" key="1">
    <citation type="submission" date="2019-12" db="EMBL/GenBank/DDBJ databases">
        <authorList>
            <person name="Alioto T."/>
            <person name="Alioto T."/>
            <person name="Gomez Garrido J."/>
        </authorList>
    </citation>
    <scope>NUCLEOTIDE SEQUENCE [LARGE SCALE GENOMIC DNA]</scope>
</reference>
<dbReference type="Proteomes" id="UP000594638">
    <property type="component" value="Unassembled WGS sequence"/>
</dbReference>
<accession>A0A8S0S3X9</accession>
<name>A0A8S0S3X9_OLEEU</name>
<sequence>MADTFNYSLPTFVAVFIIQPFDYSLPTSVTFHNLLTLSRGKTQLVVILCISSDNDSKCNHMPEHVLELVNTCHFSTFITKVVTAAVIVDPSTMQVIASSRD</sequence>
<organism evidence="1 2">
    <name type="scientific">Olea europaea subsp. europaea</name>
    <dbReference type="NCBI Taxonomy" id="158383"/>
    <lineage>
        <taxon>Eukaryota</taxon>
        <taxon>Viridiplantae</taxon>
        <taxon>Streptophyta</taxon>
        <taxon>Embryophyta</taxon>
        <taxon>Tracheophyta</taxon>
        <taxon>Spermatophyta</taxon>
        <taxon>Magnoliopsida</taxon>
        <taxon>eudicotyledons</taxon>
        <taxon>Gunneridae</taxon>
        <taxon>Pentapetalae</taxon>
        <taxon>asterids</taxon>
        <taxon>lamiids</taxon>
        <taxon>Lamiales</taxon>
        <taxon>Oleaceae</taxon>
        <taxon>Oleeae</taxon>
        <taxon>Olea</taxon>
    </lineage>
</organism>
<dbReference type="Gramene" id="OE9A076431T1">
    <property type="protein sequence ID" value="OE9A076431C1"/>
    <property type="gene ID" value="OE9A076431"/>
</dbReference>
<evidence type="ECO:0000313" key="1">
    <source>
        <dbReference type="EMBL" id="CAA2986881.1"/>
    </source>
</evidence>
<gene>
    <name evidence="1" type="ORF">OLEA9_A076431</name>
</gene>